<sequence>MLTQTSINPPPNASCKAIFDLAVRDNPVGNTNIQMKWKVCVVQNGTSSSGFTATGAFFGAGAGALTTTLASWRVISS</sequence>
<dbReference type="EMBL" id="LR796745">
    <property type="protein sequence ID" value="CAB4163383.1"/>
    <property type="molecule type" value="Genomic_DNA"/>
</dbReference>
<evidence type="ECO:0000313" key="1">
    <source>
        <dbReference type="EMBL" id="CAB4163383.1"/>
    </source>
</evidence>
<reference evidence="1" key="1">
    <citation type="submission" date="2020-04" db="EMBL/GenBank/DDBJ databases">
        <authorList>
            <person name="Chiriac C."/>
            <person name="Salcher M."/>
            <person name="Ghai R."/>
            <person name="Kavagutti S V."/>
        </authorList>
    </citation>
    <scope>NUCLEOTIDE SEQUENCE</scope>
</reference>
<proteinExistence type="predicted"/>
<protein>
    <submittedName>
        <fullName evidence="1">Uncharacterized protein</fullName>
    </submittedName>
</protein>
<name>A0A6J5NWK0_9CAUD</name>
<gene>
    <name evidence="1" type="ORF">UFOVP809_20</name>
</gene>
<organism evidence="1">
    <name type="scientific">uncultured Caudovirales phage</name>
    <dbReference type="NCBI Taxonomy" id="2100421"/>
    <lineage>
        <taxon>Viruses</taxon>
        <taxon>Duplodnaviria</taxon>
        <taxon>Heunggongvirae</taxon>
        <taxon>Uroviricota</taxon>
        <taxon>Caudoviricetes</taxon>
        <taxon>Peduoviridae</taxon>
        <taxon>Maltschvirus</taxon>
        <taxon>Maltschvirus maltsch</taxon>
    </lineage>
</organism>
<accession>A0A6J5NWK0</accession>